<feature type="transmembrane region" description="Helical" evidence="1">
    <location>
        <begin position="205"/>
        <end position="223"/>
    </location>
</feature>
<evidence type="ECO:0000313" key="3">
    <source>
        <dbReference type="Proteomes" id="UP000606974"/>
    </source>
</evidence>
<keyword evidence="1" id="KW-0472">Membrane</keyword>
<dbReference type="AlphaFoldDB" id="A0A8H7AD26"/>
<reference evidence="2" key="1">
    <citation type="submission" date="2020-02" db="EMBL/GenBank/DDBJ databases">
        <authorList>
            <person name="Palmer J.M."/>
        </authorList>
    </citation>
    <scope>NUCLEOTIDE SEQUENCE</scope>
    <source>
        <strain evidence="2">EPUS1.4</strain>
        <tissue evidence="2">Thallus</tissue>
    </source>
</reference>
<dbReference type="Proteomes" id="UP000606974">
    <property type="component" value="Unassembled WGS sequence"/>
</dbReference>
<keyword evidence="1" id="KW-0812">Transmembrane</keyword>
<sequence length="233" mass="26742">MTPAIRPSREEVYRRLKKGFNGLSGLFKIHLDDALLDEMGIDHVQIDLEQETQRGGPYFISMSQERMASFNKRPAFHVEYDKEWSSSVWSFGASVDVHREYQNQLYHSNDKSPWCELDNSSWQYQCRQGSYEMLLQEHYSPYDDRGPRCQSEWGLRNAFVAEGYPHRSCISLAGIPDIKGLTRNELMIVTGMMISTMRAKGNENVLVVPLVLVSIFGIYARIIQAHVALKESG</sequence>
<evidence type="ECO:0000256" key="1">
    <source>
        <dbReference type="SAM" id="Phobius"/>
    </source>
</evidence>
<organism evidence="2 3">
    <name type="scientific">Endocarpon pusillum</name>
    <dbReference type="NCBI Taxonomy" id="364733"/>
    <lineage>
        <taxon>Eukaryota</taxon>
        <taxon>Fungi</taxon>
        <taxon>Dikarya</taxon>
        <taxon>Ascomycota</taxon>
        <taxon>Pezizomycotina</taxon>
        <taxon>Eurotiomycetes</taxon>
        <taxon>Chaetothyriomycetidae</taxon>
        <taxon>Verrucariales</taxon>
        <taxon>Verrucariaceae</taxon>
        <taxon>Endocarpon</taxon>
    </lineage>
</organism>
<gene>
    <name evidence="2" type="ORF">GJ744_011550</name>
</gene>
<protein>
    <submittedName>
        <fullName evidence="2">Uncharacterized protein</fullName>
    </submittedName>
</protein>
<accession>A0A8H7AD26</accession>
<proteinExistence type="predicted"/>
<dbReference type="EMBL" id="JAACFV010000083">
    <property type="protein sequence ID" value="KAF7506618.1"/>
    <property type="molecule type" value="Genomic_DNA"/>
</dbReference>
<comment type="caution">
    <text evidence="2">The sequence shown here is derived from an EMBL/GenBank/DDBJ whole genome shotgun (WGS) entry which is preliminary data.</text>
</comment>
<keyword evidence="3" id="KW-1185">Reference proteome</keyword>
<evidence type="ECO:0000313" key="2">
    <source>
        <dbReference type="EMBL" id="KAF7506618.1"/>
    </source>
</evidence>
<keyword evidence="1" id="KW-1133">Transmembrane helix</keyword>
<name>A0A8H7AD26_9EURO</name>